<feature type="domain" description="SWIM-type" evidence="3">
    <location>
        <begin position="59"/>
        <end position="101"/>
    </location>
</feature>
<keyword evidence="1" id="KW-0863">Zinc-finger</keyword>
<reference evidence="4" key="1">
    <citation type="journal article" date="2016" name="Proc. Natl. Acad. Sci. U.S.A.">
        <title>Lipid metabolic changes in an early divergent fungus govern the establishment of a mutualistic symbiosis with endobacteria.</title>
        <authorList>
            <person name="Lastovetsky O.A."/>
            <person name="Gaspar M.L."/>
            <person name="Mondo S.J."/>
            <person name="LaButti K.M."/>
            <person name="Sandor L."/>
            <person name="Grigoriev I.V."/>
            <person name="Henry S.A."/>
            <person name="Pawlowska T.E."/>
        </authorList>
    </citation>
    <scope>NUCLEOTIDE SEQUENCE [LARGE SCALE GENOMIC DNA]</scope>
    <source>
        <strain evidence="4">ATCC 52814</strain>
    </source>
</reference>
<evidence type="ECO:0000313" key="4">
    <source>
        <dbReference type="EMBL" id="ORE03992.1"/>
    </source>
</evidence>
<dbReference type="EMBL" id="KV921984">
    <property type="protein sequence ID" value="ORE03992.1"/>
    <property type="molecule type" value="Genomic_DNA"/>
</dbReference>
<evidence type="ECO:0000259" key="3">
    <source>
        <dbReference type="PROSITE" id="PS50966"/>
    </source>
</evidence>
<dbReference type="InterPro" id="IPR007527">
    <property type="entry name" value="Znf_SWIM"/>
</dbReference>
<organism evidence="4">
    <name type="scientific">Rhizopus microsporus var. microsporus</name>
    <dbReference type="NCBI Taxonomy" id="86635"/>
    <lineage>
        <taxon>Eukaryota</taxon>
        <taxon>Fungi</taxon>
        <taxon>Fungi incertae sedis</taxon>
        <taxon>Mucoromycota</taxon>
        <taxon>Mucoromycotina</taxon>
        <taxon>Mucoromycetes</taxon>
        <taxon>Mucorales</taxon>
        <taxon>Mucorineae</taxon>
        <taxon>Rhizopodaceae</taxon>
        <taxon>Rhizopus</taxon>
    </lineage>
</organism>
<dbReference type="GO" id="GO:0008270">
    <property type="term" value="F:zinc ion binding"/>
    <property type="evidence" value="ECO:0007669"/>
    <property type="project" value="UniProtKB-KW"/>
</dbReference>
<keyword evidence="1" id="KW-0479">Metal-binding</keyword>
<keyword evidence="1" id="KW-0862">Zinc</keyword>
<proteinExistence type="predicted"/>
<dbReference type="Proteomes" id="UP000242414">
    <property type="component" value="Unassembled WGS sequence"/>
</dbReference>
<evidence type="ECO:0000256" key="2">
    <source>
        <dbReference type="SAM" id="Coils"/>
    </source>
</evidence>
<dbReference type="VEuPathDB" id="FungiDB:BCV72DRAFT_264225"/>
<sequence>MFAVQPLQMSFEKINDHIEKLERDFNDLQQKEKSMVDILINSEQKLKKLLHKVSYKALYMVRMELHKDVPDVDEGLDCTCEVKTTFNLPCSHTLSTMNKEHLDMEDVASRWWIADEIITHVQEEEIYVSAPKSWMKYVVALEAAFRKCEGTYEMNSLISSIKSILDRHDNDMRDFHTVLEQSNVRLPKASEVKYPGRPKKTTRYLPLRKDFAKAASKESI</sequence>
<dbReference type="PROSITE" id="PS50966">
    <property type="entry name" value="ZF_SWIM"/>
    <property type="match status" value="1"/>
</dbReference>
<keyword evidence="2" id="KW-0175">Coiled coil</keyword>
<accession>A0A1X0QW71</accession>
<evidence type="ECO:0000256" key="1">
    <source>
        <dbReference type="PROSITE-ProRule" id="PRU00325"/>
    </source>
</evidence>
<protein>
    <recommendedName>
        <fullName evidence="3">SWIM-type domain-containing protein</fullName>
    </recommendedName>
</protein>
<gene>
    <name evidence="4" type="ORF">BCV72DRAFT_264225</name>
</gene>
<feature type="coiled-coil region" evidence="2">
    <location>
        <begin position="11"/>
        <end position="38"/>
    </location>
</feature>
<name>A0A1X0QW71_RHIZD</name>
<dbReference type="AlphaFoldDB" id="A0A1X0QW71"/>